<dbReference type="PANTHER" id="PTHR31286:SF180">
    <property type="entry name" value="OS10G0362600 PROTEIN"/>
    <property type="match status" value="1"/>
</dbReference>
<feature type="transmembrane region" description="Helical" evidence="2">
    <location>
        <begin position="215"/>
        <end position="236"/>
    </location>
</feature>
<protein>
    <recommendedName>
        <fullName evidence="5">DUF4283 domain-containing protein</fullName>
    </recommendedName>
</protein>
<evidence type="ECO:0000256" key="2">
    <source>
        <dbReference type="SAM" id="Phobius"/>
    </source>
</evidence>
<reference evidence="3" key="1">
    <citation type="submission" date="2022-12" db="EMBL/GenBank/DDBJ databases">
        <title>Draft genome assemblies for two species of Escallonia (Escalloniales).</title>
        <authorList>
            <person name="Chanderbali A."/>
            <person name="Dervinis C."/>
            <person name="Anghel I."/>
            <person name="Soltis D."/>
            <person name="Soltis P."/>
            <person name="Zapata F."/>
        </authorList>
    </citation>
    <scope>NUCLEOTIDE SEQUENCE</scope>
    <source>
        <strain evidence="3">UCBG92.1500</strain>
        <tissue evidence="3">Leaf</tissue>
    </source>
</reference>
<name>A0AA88QNC9_9ASTE</name>
<accession>A0AA88QNC9</accession>
<keyword evidence="2" id="KW-0812">Transmembrane</keyword>
<dbReference type="InterPro" id="IPR040256">
    <property type="entry name" value="At4g02000-like"/>
</dbReference>
<dbReference type="Proteomes" id="UP001187471">
    <property type="component" value="Unassembled WGS sequence"/>
</dbReference>
<sequence length="366" mass="40718">MELVLHDNPWNIRGALLVLRRWRPLLTIAQVEFLVVDLWVQLHLIPLELFSFGMAGILGSAFGHLIDIDRFSIRQMRRDYFRVLVRVNLDDPFITGVFLCSEAVRADRITMLAYREAPCFTVALRAFTNTGWNRTSRLNVPDVSEEPALVYGTNSGSNVDSEEDLIVILDGAWVNLATDAVASPLSDGFFTAESSASFSPGLGDCELPESEDPGVAAVVPVQMLTWLTLILCMLTVPQRMPRRLWMVTQQRHACLHLMINPDSLEAVQSPPATHYLPHDFALVNQYGSFLPAGYTGTYDAEAGPSRPSHAQALPLSSDSPSTSPSFVLRAPEFSESSSDDQQLEDTAITNFMLWCHEQPRTFLHLG</sequence>
<proteinExistence type="predicted"/>
<evidence type="ECO:0000313" key="4">
    <source>
        <dbReference type="Proteomes" id="UP001187471"/>
    </source>
</evidence>
<feature type="region of interest" description="Disordered" evidence="1">
    <location>
        <begin position="300"/>
        <end position="327"/>
    </location>
</feature>
<keyword evidence="4" id="KW-1185">Reference proteome</keyword>
<gene>
    <name evidence="3" type="ORF">RJ640_010551</name>
</gene>
<keyword evidence="2" id="KW-0472">Membrane</keyword>
<dbReference type="AlphaFoldDB" id="A0AA88QNC9"/>
<keyword evidence="2" id="KW-1133">Transmembrane helix</keyword>
<feature type="compositionally biased region" description="Low complexity" evidence="1">
    <location>
        <begin position="313"/>
        <end position="325"/>
    </location>
</feature>
<dbReference type="PANTHER" id="PTHR31286">
    <property type="entry name" value="GLYCINE-RICH CELL WALL STRUCTURAL PROTEIN 1.8-LIKE"/>
    <property type="match status" value="1"/>
</dbReference>
<comment type="caution">
    <text evidence="3">The sequence shown here is derived from an EMBL/GenBank/DDBJ whole genome shotgun (WGS) entry which is preliminary data.</text>
</comment>
<evidence type="ECO:0008006" key="5">
    <source>
        <dbReference type="Google" id="ProtNLM"/>
    </source>
</evidence>
<organism evidence="3 4">
    <name type="scientific">Escallonia rubra</name>
    <dbReference type="NCBI Taxonomy" id="112253"/>
    <lineage>
        <taxon>Eukaryota</taxon>
        <taxon>Viridiplantae</taxon>
        <taxon>Streptophyta</taxon>
        <taxon>Embryophyta</taxon>
        <taxon>Tracheophyta</taxon>
        <taxon>Spermatophyta</taxon>
        <taxon>Magnoliopsida</taxon>
        <taxon>eudicotyledons</taxon>
        <taxon>Gunneridae</taxon>
        <taxon>Pentapetalae</taxon>
        <taxon>asterids</taxon>
        <taxon>campanulids</taxon>
        <taxon>Escalloniales</taxon>
        <taxon>Escalloniaceae</taxon>
        <taxon>Escallonia</taxon>
    </lineage>
</organism>
<evidence type="ECO:0000313" key="3">
    <source>
        <dbReference type="EMBL" id="KAK2967941.1"/>
    </source>
</evidence>
<dbReference type="EMBL" id="JAVXUO010002974">
    <property type="protein sequence ID" value="KAK2967941.1"/>
    <property type="molecule type" value="Genomic_DNA"/>
</dbReference>
<evidence type="ECO:0000256" key="1">
    <source>
        <dbReference type="SAM" id="MobiDB-lite"/>
    </source>
</evidence>